<dbReference type="InterPro" id="IPR021251">
    <property type="entry name" value="DUF2793"/>
</dbReference>
<evidence type="ECO:0000313" key="2">
    <source>
        <dbReference type="Proteomes" id="UP001243420"/>
    </source>
</evidence>
<organism evidence="1 2">
    <name type="scientific">Jannaschia ovalis</name>
    <dbReference type="NCBI Taxonomy" id="3038773"/>
    <lineage>
        <taxon>Bacteria</taxon>
        <taxon>Pseudomonadati</taxon>
        <taxon>Pseudomonadota</taxon>
        <taxon>Alphaproteobacteria</taxon>
        <taxon>Rhodobacterales</taxon>
        <taxon>Roseobacteraceae</taxon>
        <taxon>Jannaschia</taxon>
    </lineage>
</organism>
<dbReference type="Pfam" id="PF10983">
    <property type="entry name" value="DUF2793"/>
    <property type="match status" value="1"/>
</dbReference>
<dbReference type="RefSeq" id="WP_279963902.1">
    <property type="nucleotide sequence ID" value="NZ_CP122537.1"/>
</dbReference>
<protein>
    <submittedName>
        <fullName evidence="1">DUF2793 domain-containing protein</fullName>
    </submittedName>
</protein>
<evidence type="ECO:0000313" key="1">
    <source>
        <dbReference type="EMBL" id="WGH77328.1"/>
    </source>
</evidence>
<gene>
    <name evidence="1" type="ORF">P8627_09720</name>
</gene>
<sequence>MTQSSERSTRLELPYIQGNQAQKHITHNEALRTLDAIVQLSVLDRLSAPPATPDEGDRWIVGPGASDAFAGREGQIAAREDGAWRFHAPRPGWLAWSVAEAGLLGWDGTAWQAVAAPPETLDQLGIATGADSENRLAVASDAVLLTHAGGGMRLKLNKGAASETASLLWQSDWSGRAEIGLSGDDDLRVKVSADGGSWRDALVVTAADGRVRFPSGVDGITDPAFGAGGAVTAAYIASRGGDLVTNGTGSLGTGYNIPAGMTADGSETPDLPAAFVYRGHLGADLVAAERVPVDPNRVYAASCLVFQDDIAGDWSAFGDGNRHKQAIGFEGFDADGLAILPHHHMRWANGGTDSLTTLAAPLAPGDMEIVLTDGTGWNDAGGADHARGVVIYGYRNAAGRTYSHYSRLTAFDLFDAAGVDRVAGRITLKTAFPASLANPDDPGGVWPVGTPLANTDSGAVFKAAIMPWSVLPGADAWYRCANHIGGIDRSGRNRFDNFAPGTASVRMLWQANFSNRPGGDGGFPDTGSDHAVRFAGPSLRAQPLAATKPRADGSVGMKVPAWDYDSGGFWLSEAVPGVTPV</sequence>
<proteinExistence type="predicted"/>
<accession>A0ABY8LAC4</accession>
<dbReference type="Proteomes" id="UP001243420">
    <property type="component" value="Chromosome"/>
</dbReference>
<keyword evidence="2" id="KW-1185">Reference proteome</keyword>
<reference evidence="1 2" key="1">
    <citation type="submission" date="2023-04" db="EMBL/GenBank/DDBJ databases">
        <title>Jannaschia ovalis sp. nov., a marine bacterium isolated from sea tidal flat.</title>
        <authorList>
            <person name="Kwon D.Y."/>
            <person name="Kim J.-J."/>
        </authorList>
    </citation>
    <scope>NUCLEOTIDE SEQUENCE [LARGE SCALE GENOMIC DNA]</scope>
    <source>
        <strain evidence="1 2">GRR-S6-38</strain>
    </source>
</reference>
<dbReference type="EMBL" id="CP122537">
    <property type="protein sequence ID" value="WGH77328.1"/>
    <property type="molecule type" value="Genomic_DNA"/>
</dbReference>
<name>A0ABY8LAC4_9RHOB</name>